<dbReference type="OrthoDB" id="8759491at2"/>
<dbReference type="KEGG" id="masz:C9I28_10455"/>
<dbReference type="InterPro" id="IPR022472">
    <property type="entry name" value="VPLPA-CTERM"/>
</dbReference>
<dbReference type="AlphaFoldDB" id="A0A2R4CHK0"/>
<name>A0A2R4CHK0_9BURK</name>
<reference evidence="2 3" key="1">
    <citation type="submission" date="2018-03" db="EMBL/GenBank/DDBJ databases">
        <title>Massilia armeniaca sp. nov., isolated from desert soil.</title>
        <authorList>
            <person name="Huang H."/>
            <person name="Ren M."/>
        </authorList>
    </citation>
    <scope>NUCLEOTIDE SEQUENCE [LARGE SCALE GENOMIC DNA]</scope>
    <source>
        <strain evidence="2 3">ZMN-3</strain>
    </source>
</reference>
<keyword evidence="3" id="KW-1185">Reference proteome</keyword>
<evidence type="ECO:0000259" key="1">
    <source>
        <dbReference type="Pfam" id="PF07589"/>
    </source>
</evidence>
<accession>A0A2R4CHK0</accession>
<gene>
    <name evidence="2" type="ORF">C9I28_10455</name>
</gene>
<sequence length="171" mass="19430">MASAAPAESFWTYRYTGFLNADTQQFDAGATWGGYFRGTDRNADGIIQKAELSEFRWNYTTAEIWSDREYCYMYNGCYLDQFSYDTRSGKLNFDFDAYIVDEHYSSSIDVVAGQAYQSKYSGSSSREIDTWHWTAQTRFEITPAPVPEPATVWMLGAGLGALGLAARRRRS</sequence>
<feature type="domain" description="Ice-binding protein C-terminal" evidence="1">
    <location>
        <begin position="145"/>
        <end position="169"/>
    </location>
</feature>
<protein>
    <recommendedName>
        <fullName evidence="1">Ice-binding protein C-terminal domain-containing protein</fullName>
    </recommendedName>
</protein>
<proteinExistence type="predicted"/>
<dbReference type="Proteomes" id="UP000240505">
    <property type="component" value="Chromosome"/>
</dbReference>
<evidence type="ECO:0000313" key="2">
    <source>
        <dbReference type="EMBL" id="AVR99133.1"/>
    </source>
</evidence>
<dbReference type="Pfam" id="PF07589">
    <property type="entry name" value="PEP-CTERM"/>
    <property type="match status" value="1"/>
</dbReference>
<dbReference type="NCBIfam" id="TIGR02595">
    <property type="entry name" value="PEP_CTERM"/>
    <property type="match status" value="1"/>
</dbReference>
<dbReference type="NCBIfam" id="TIGR03370">
    <property type="entry name" value="VPLPA-CTERM"/>
    <property type="match status" value="1"/>
</dbReference>
<organism evidence="2 3">
    <name type="scientific">Pseudoduganella armeniaca</name>
    <dbReference type="NCBI Taxonomy" id="2072590"/>
    <lineage>
        <taxon>Bacteria</taxon>
        <taxon>Pseudomonadati</taxon>
        <taxon>Pseudomonadota</taxon>
        <taxon>Betaproteobacteria</taxon>
        <taxon>Burkholderiales</taxon>
        <taxon>Oxalobacteraceae</taxon>
        <taxon>Telluria group</taxon>
        <taxon>Pseudoduganella</taxon>
    </lineage>
</organism>
<dbReference type="EMBL" id="CP028324">
    <property type="protein sequence ID" value="AVR99133.1"/>
    <property type="molecule type" value="Genomic_DNA"/>
</dbReference>
<dbReference type="InterPro" id="IPR013424">
    <property type="entry name" value="Ice-binding_C"/>
</dbReference>
<evidence type="ECO:0000313" key="3">
    <source>
        <dbReference type="Proteomes" id="UP000240505"/>
    </source>
</evidence>